<accession>A0A7K0CYL7</accession>
<evidence type="ECO:0000313" key="1">
    <source>
        <dbReference type="EMBL" id="MQY18577.1"/>
    </source>
</evidence>
<proteinExistence type="predicted"/>
<sequence length="29" mass="3238">MLTTARDKFIASDEAAKDKIRQAMKNING</sequence>
<comment type="caution">
    <text evidence="1">The sequence shown here is derived from an EMBL/GenBank/DDBJ whole genome shotgun (WGS) entry which is preliminary data.</text>
</comment>
<dbReference type="Proteomes" id="UP000438448">
    <property type="component" value="Unassembled WGS sequence"/>
</dbReference>
<evidence type="ECO:0000313" key="2">
    <source>
        <dbReference type="Proteomes" id="UP000438448"/>
    </source>
</evidence>
<gene>
    <name evidence="1" type="ORF">NRB20_16560</name>
</gene>
<protein>
    <submittedName>
        <fullName evidence="1">Uncharacterized protein</fullName>
    </submittedName>
</protein>
<dbReference type="AlphaFoldDB" id="A0A7K0CYL7"/>
<dbReference type="EMBL" id="WEGK01000003">
    <property type="protein sequence ID" value="MQY18577.1"/>
    <property type="molecule type" value="Genomic_DNA"/>
</dbReference>
<keyword evidence="2" id="KW-1185">Reference proteome</keyword>
<reference evidence="1 2" key="1">
    <citation type="submission" date="2019-10" db="EMBL/GenBank/DDBJ databases">
        <title>Nocardia macrotermitis sp. nov. and Nocardia aurantia sp. nov., isolated from the gut of fungus growing-termite Macrotermes natalensis.</title>
        <authorList>
            <person name="Benndorf R."/>
            <person name="Schwitalla J."/>
            <person name="Martin K."/>
            <person name="De Beer W."/>
            <person name="Kaster A.-K."/>
            <person name="Vollmers J."/>
            <person name="Poulsen M."/>
            <person name="Beemelmanns C."/>
        </authorList>
    </citation>
    <scope>NUCLEOTIDE SEQUENCE [LARGE SCALE GENOMIC DNA]</scope>
    <source>
        <strain evidence="1 2">RB20</strain>
    </source>
</reference>
<name>A0A7K0CYL7_9NOCA</name>
<organism evidence="1 2">
    <name type="scientific">Nocardia macrotermitis</name>
    <dbReference type="NCBI Taxonomy" id="2585198"/>
    <lineage>
        <taxon>Bacteria</taxon>
        <taxon>Bacillati</taxon>
        <taxon>Actinomycetota</taxon>
        <taxon>Actinomycetes</taxon>
        <taxon>Mycobacteriales</taxon>
        <taxon>Nocardiaceae</taxon>
        <taxon>Nocardia</taxon>
    </lineage>
</organism>